<feature type="transmembrane region" description="Helical" evidence="1">
    <location>
        <begin position="44"/>
        <end position="65"/>
    </location>
</feature>
<proteinExistence type="predicted"/>
<sequence length="86" mass="9664">MISSVKFLPNPFRFLLITEWVMLASCGSLAIVEAWQGHLIPVQHISILVVLGLMGLVLPTGNLLFNVSSMSYKKGEIKNKLFYRSR</sequence>
<name>A0A563W445_9CYAN</name>
<keyword evidence="1" id="KW-1133">Transmembrane helix</keyword>
<evidence type="ECO:0000313" key="2">
    <source>
        <dbReference type="EMBL" id="VEP18461.1"/>
    </source>
</evidence>
<gene>
    <name evidence="2" type="ORF">H1P_80016</name>
</gene>
<dbReference type="Proteomes" id="UP000320055">
    <property type="component" value="Unassembled WGS sequence"/>
</dbReference>
<organism evidence="2 3">
    <name type="scientific">Hyella patelloides LEGE 07179</name>
    <dbReference type="NCBI Taxonomy" id="945734"/>
    <lineage>
        <taxon>Bacteria</taxon>
        <taxon>Bacillati</taxon>
        <taxon>Cyanobacteriota</taxon>
        <taxon>Cyanophyceae</taxon>
        <taxon>Pleurocapsales</taxon>
        <taxon>Hyellaceae</taxon>
        <taxon>Hyella</taxon>
    </lineage>
</organism>
<keyword evidence="1" id="KW-0472">Membrane</keyword>
<dbReference type="EMBL" id="CAACVJ010000687">
    <property type="protein sequence ID" value="VEP18461.1"/>
    <property type="molecule type" value="Genomic_DNA"/>
</dbReference>
<dbReference type="RefSeq" id="WP_246141426.1">
    <property type="nucleotide sequence ID" value="NZ_LR213772.1"/>
</dbReference>
<dbReference type="AlphaFoldDB" id="A0A563W445"/>
<feature type="transmembrane region" description="Helical" evidence="1">
    <location>
        <begin position="12"/>
        <end position="32"/>
    </location>
</feature>
<evidence type="ECO:0000313" key="3">
    <source>
        <dbReference type="Proteomes" id="UP000320055"/>
    </source>
</evidence>
<reference evidence="2 3" key="1">
    <citation type="submission" date="2019-01" db="EMBL/GenBank/DDBJ databases">
        <authorList>
            <person name="Brito A."/>
        </authorList>
    </citation>
    <scope>NUCLEOTIDE SEQUENCE [LARGE SCALE GENOMIC DNA]</scope>
    <source>
        <strain evidence="2">1</strain>
    </source>
</reference>
<keyword evidence="3" id="KW-1185">Reference proteome</keyword>
<evidence type="ECO:0000256" key="1">
    <source>
        <dbReference type="SAM" id="Phobius"/>
    </source>
</evidence>
<protein>
    <submittedName>
        <fullName evidence="2">Uncharacterized protein</fullName>
    </submittedName>
</protein>
<keyword evidence="1" id="KW-0812">Transmembrane</keyword>
<accession>A0A563W445</accession>